<keyword evidence="3" id="KW-1185">Reference proteome</keyword>
<organism evidence="2 3">
    <name type="scientific">Salix udensis</name>
    <dbReference type="NCBI Taxonomy" id="889485"/>
    <lineage>
        <taxon>Eukaryota</taxon>
        <taxon>Viridiplantae</taxon>
        <taxon>Streptophyta</taxon>
        <taxon>Embryophyta</taxon>
        <taxon>Tracheophyta</taxon>
        <taxon>Spermatophyta</taxon>
        <taxon>Magnoliopsida</taxon>
        <taxon>eudicotyledons</taxon>
        <taxon>Gunneridae</taxon>
        <taxon>Pentapetalae</taxon>
        <taxon>rosids</taxon>
        <taxon>fabids</taxon>
        <taxon>Malpighiales</taxon>
        <taxon>Salicaceae</taxon>
        <taxon>Saliceae</taxon>
        <taxon>Salix</taxon>
    </lineage>
</organism>
<protein>
    <submittedName>
        <fullName evidence="2">Uncharacterized protein</fullName>
    </submittedName>
</protein>
<feature type="region of interest" description="Disordered" evidence="1">
    <location>
        <begin position="1"/>
        <end position="33"/>
    </location>
</feature>
<proteinExistence type="predicted"/>
<feature type="compositionally biased region" description="Low complexity" evidence="1">
    <location>
        <begin position="59"/>
        <end position="72"/>
    </location>
</feature>
<feature type="region of interest" description="Disordered" evidence="1">
    <location>
        <begin position="58"/>
        <end position="78"/>
    </location>
</feature>
<accession>A0AAD6KRT5</accession>
<dbReference type="AlphaFoldDB" id="A0AAD6KRT5"/>
<reference evidence="2 3" key="1">
    <citation type="journal article" date="2023" name="Int. J. Mol. Sci.">
        <title>De Novo Assembly and Annotation of 11 Diverse Shrub Willow (Salix) Genomes Reveals Novel Gene Organization in Sex-Linked Regions.</title>
        <authorList>
            <person name="Hyden B."/>
            <person name="Feng K."/>
            <person name="Yates T.B."/>
            <person name="Jawdy S."/>
            <person name="Cereghino C."/>
            <person name="Smart L.B."/>
            <person name="Muchero W."/>
        </authorList>
    </citation>
    <scope>NUCLEOTIDE SEQUENCE [LARGE SCALE GENOMIC DNA]</scope>
    <source>
        <tissue evidence="2">Shoot tip</tissue>
    </source>
</reference>
<comment type="caution">
    <text evidence="2">The sequence shown here is derived from an EMBL/GenBank/DDBJ whole genome shotgun (WGS) entry which is preliminary data.</text>
</comment>
<dbReference type="Proteomes" id="UP001162972">
    <property type="component" value="Chromosome 1"/>
</dbReference>
<dbReference type="EMBL" id="JAPFFJ010000005">
    <property type="protein sequence ID" value="KAJ6427252.1"/>
    <property type="molecule type" value="Genomic_DNA"/>
</dbReference>
<evidence type="ECO:0000313" key="2">
    <source>
        <dbReference type="EMBL" id="KAJ6427252.1"/>
    </source>
</evidence>
<name>A0AAD6KRT5_9ROSI</name>
<evidence type="ECO:0000256" key="1">
    <source>
        <dbReference type="SAM" id="MobiDB-lite"/>
    </source>
</evidence>
<sequence>MNPSSSKGKKKQHQQVQQEAGTGLRAARSMRGSRARTNFVYSDMPAGSSVTSIISPDEQQSLQHQHQHQQQHGGNDNSLSSLLFNVVPSLHDHHQQDSTPIFNQDFSSQCHLVEGFSSTTCGGDFWSCSSNNNSCNQQLQHAIQNNVLSHDFPSDTFHGSGYNTGQCDWIDSSASGLMGFEDQTTMTNGLESVGCSSGSYFGFDSGDYVHSPLFSRMPPVSDTAPDGFDLGSSSYFF</sequence>
<evidence type="ECO:0000313" key="3">
    <source>
        <dbReference type="Proteomes" id="UP001162972"/>
    </source>
</evidence>
<gene>
    <name evidence="2" type="ORF">OIU84_022782</name>
</gene>